<accession>A0ACB8AYH6</accession>
<comment type="caution">
    <text evidence="1">The sequence shown here is derived from an EMBL/GenBank/DDBJ whole genome shotgun (WGS) entry which is preliminary data.</text>
</comment>
<keyword evidence="2" id="KW-1185">Reference proteome</keyword>
<evidence type="ECO:0000313" key="1">
    <source>
        <dbReference type="EMBL" id="KAH7918460.1"/>
    </source>
</evidence>
<dbReference type="EMBL" id="MU266784">
    <property type="protein sequence ID" value="KAH7918460.1"/>
    <property type="molecule type" value="Genomic_DNA"/>
</dbReference>
<name>A0ACB8AYH6_9AGAM</name>
<organism evidence="1 2">
    <name type="scientific">Leucogyrophana mollusca</name>
    <dbReference type="NCBI Taxonomy" id="85980"/>
    <lineage>
        <taxon>Eukaryota</taxon>
        <taxon>Fungi</taxon>
        <taxon>Dikarya</taxon>
        <taxon>Basidiomycota</taxon>
        <taxon>Agaricomycotina</taxon>
        <taxon>Agaricomycetes</taxon>
        <taxon>Agaricomycetidae</taxon>
        <taxon>Boletales</taxon>
        <taxon>Boletales incertae sedis</taxon>
        <taxon>Leucogyrophana</taxon>
    </lineage>
</organism>
<gene>
    <name evidence="1" type="ORF">BV22DRAFT_1100455</name>
</gene>
<dbReference type="Proteomes" id="UP000790709">
    <property type="component" value="Unassembled WGS sequence"/>
</dbReference>
<sequence>MRMSSLVASPSLAGQGGLSVLEHLKKGPCRLECCSVCDIPGFAGFKHCGRFLAFFLENLVPSHHQCICPPDESLQRGIAVEGYPPPQTARG</sequence>
<reference evidence="1" key="1">
    <citation type="journal article" date="2021" name="New Phytol.">
        <title>Evolutionary innovations through gain and loss of genes in the ectomycorrhizal Boletales.</title>
        <authorList>
            <person name="Wu G."/>
            <person name="Miyauchi S."/>
            <person name="Morin E."/>
            <person name="Kuo A."/>
            <person name="Drula E."/>
            <person name="Varga T."/>
            <person name="Kohler A."/>
            <person name="Feng B."/>
            <person name="Cao Y."/>
            <person name="Lipzen A."/>
            <person name="Daum C."/>
            <person name="Hundley H."/>
            <person name="Pangilinan J."/>
            <person name="Johnson J."/>
            <person name="Barry K."/>
            <person name="LaButti K."/>
            <person name="Ng V."/>
            <person name="Ahrendt S."/>
            <person name="Min B."/>
            <person name="Choi I.G."/>
            <person name="Park H."/>
            <person name="Plett J.M."/>
            <person name="Magnuson J."/>
            <person name="Spatafora J.W."/>
            <person name="Nagy L.G."/>
            <person name="Henrissat B."/>
            <person name="Grigoriev I.V."/>
            <person name="Yang Z.L."/>
            <person name="Xu J."/>
            <person name="Martin F.M."/>
        </authorList>
    </citation>
    <scope>NUCLEOTIDE SEQUENCE</scope>
    <source>
        <strain evidence="1">KUC20120723A-06</strain>
    </source>
</reference>
<proteinExistence type="predicted"/>
<evidence type="ECO:0000313" key="2">
    <source>
        <dbReference type="Proteomes" id="UP000790709"/>
    </source>
</evidence>
<protein>
    <submittedName>
        <fullName evidence="1">Uncharacterized protein</fullName>
    </submittedName>
</protein>